<dbReference type="EMBL" id="PSQE01000004">
    <property type="protein sequence ID" value="RHN64563.1"/>
    <property type="molecule type" value="Genomic_DNA"/>
</dbReference>
<dbReference type="Pfam" id="PF01612">
    <property type="entry name" value="DNA_pol_A_exo1"/>
    <property type="match status" value="1"/>
</dbReference>
<comment type="caution">
    <text evidence="4">The sequence shown here is derived from an EMBL/GenBank/DDBJ whole genome shotgun (WGS) entry which is preliminary data.</text>
</comment>
<dbReference type="PANTHER" id="PTHR13620">
    <property type="entry name" value="3-5 EXONUCLEASE"/>
    <property type="match status" value="1"/>
</dbReference>
<dbReference type="Gene3D" id="3.30.420.10">
    <property type="entry name" value="Ribonuclease H-like superfamily/Ribonuclease H"/>
    <property type="match status" value="1"/>
</dbReference>
<gene>
    <name evidence="4" type="ORF">MtrunA17_Chr4g0070431</name>
</gene>
<evidence type="ECO:0000259" key="3">
    <source>
        <dbReference type="SMART" id="SM00474"/>
    </source>
</evidence>
<name>A0A396IIR5_MEDTR</name>
<sequence>MSITTIDYAVPNKTHNKHDVFFHSDIIHTMITNKPFMVDKWLSSIKPYENNNSFLVGLDVECLFINHSGVSPPAAVLQLYIGGECLVFQILHASFVPKSLVAFLGNENNKFVGVGIREDMDKLLRDFSLLVVNFVDLRYLAAEKLGEKAMKSAGLKTLALCVLDKEIEKPKKITLSDWGGFPLTVKQVQYACVDAFISFEEITCDLGFDGGATSIDNNSQT</sequence>
<reference evidence="5" key="1">
    <citation type="journal article" date="2018" name="Nat. Plants">
        <title>Whole-genome landscape of Medicago truncatula symbiotic genes.</title>
        <authorList>
            <person name="Pecrix Y."/>
            <person name="Staton S.E."/>
            <person name="Sallet E."/>
            <person name="Lelandais-Briere C."/>
            <person name="Moreau S."/>
            <person name="Carrere S."/>
            <person name="Blein T."/>
            <person name="Jardinaud M.F."/>
            <person name="Latrasse D."/>
            <person name="Zouine M."/>
            <person name="Zahm M."/>
            <person name="Kreplak J."/>
            <person name="Mayjonade B."/>
            <person name="Satge C."/>
            <person name="Perez M."/>
            <person name="Cauet S."/>
            <person name="Marande W."/>
            <person name="Chantry-Darmon C."/>
            <person name="Lopez-Roques C."/>
            <person name="Bouchez O."/>
            <person name="Berard A."/>
            <person name="Debelle F."/>
            <person name="Munos S."/>
            <person name="Bendahmane A."/>
            <person name="Berges H."/>
            <person name="Niebel A."/>
            <person name="Buitink J."/>
            <person name="Frugier F."/>
            <person name="Benhamed M."/>
            <person name="Crespi M."/>
            <person name="Gouzy J."/>
            <person name="Gamas P."/>
        </authorList>
    </citation>
    <scope>NUCLEOTIDE SEQUENCE [LARGE SCALE GENOMIC DNA]</scope>
    <source>
        <strain evidence="5">cv. Jemalong A17</strain>
    </source>
</reference>
<dbReference type="InterPro" id="IPR012337">
    <property type="entry name" value="RNaseH-like_sf"/>
</dbReference>
<dbReference type="GO" id="GO:0008408">
    <property type="term" value="F:3'-5' exonuclease activity"/>
    <property type="evidence" value="ECO:0007669"/>
    <property type="project" value="InterPro"/>
</dbReference>
<feature type="domain" description="3'-5' exonuclease" evidence="3">
    <location>
        <begin position="39"/>
        <end position="212"/>
    </location>
</feature>
<keyword evidence="4" id="KW-0067">ATP-binding</keyword>
<dbReference type="SMART" id="SM00474">
    <property type="entry name" value="35EXOc"/>
    <property type="match status" value="1"/>
</dbReference>
<keyword evidence="2 4" id="KW-0378">Hydrolase</keyword>
<keyword evidence="4" id="KW-0347">Helicase</keyword>
<dbReference type="GO" id="GO:0003678">
    <property type="term" value="F:DNA helicase activity"/>
    <property type="evidence" value="ECO:0007669"/>
    <property type="project" value="UniProtKB-EC"/>
</dbReference>
<dbReference type="PANTHER" id="PTHR13620:SF105">
    <property type="entry name" value="OS01G0737700 PROTEIN"/>
    <property type="match status" value="1"/>
</dbReference>
<dbReference type="InterPro" id="IPR051132">
    <property type="entry name" value="3-5_Exonuclease_domain"/>
</dbReference>
<evidence type="ECO:0000256" key="1">
    <source>
        <dbReference type="ARBA" id="ARBA00022722"/>
    </source>
</evidence>
<evidence type="ECO:0000256" key="2">
    <source>
        <dbReference type="ARBA" id="ARBA00022801"/>
    </source>
</evidence>
<organism evidence="4 5">
    <name type="scientific">Medicago truncatula</name>
    <name type="common">Barrel medic</name>
    <name type="synonym">Medicago tribuloides</name>
    <dbReference type="NCBI Taxonomy" id="3880"/>
    <lineage>
        <taxon>Eukaryota</taxon>
        <taxon>Viridiplantae</taxon>
        <taxon>Streptophyta</taxon>
        <taxon>Embryophyta</taxon>
        <taxon>Tracheophyta</taxon>
        <taxon>Spermatophyta</taxon>
        <taxon>Magnoliopsida</taxon>
        <taxon>eudicotyledons</taxon>
        <taxon>Gunneridae</taxon>
        <taxon>Pentapetalae</taxon>
        <taxon>rosids</taxon>
        <taxon>fabids</taxon>
        <taxon>Fabales</taxon>
        <taxon>Fabaceae</taxon>
        <taxon>Papilionoideae</taxon>
        <taxon>50 kb inversion clade</taxon>
        <taxon>NPAAA clade</taxon>
        <taxon>Hologalegina</taxon>
        <taxon>IRL clade</taxon>
        <taxon>Trifolieae</taxon>
        <taxon>Medicago</taxon>
    </lineage>
</organism>
<proteinExistence type="predicted"/>
<dbReference type="Gramene" id="rna27391">
    <property type="protein sequence ID" value="RHN64563.1"/>
    <property type="gene ID" value="gene27391"/>
</dbReference>
<dbReference type="GO" id="GO:0006139">
    <property type="term" value="P:nucleobase-containing compound metabolic process"/>
    <property type="evidence" value="ECO:0007669"/>
    <property type="project" value="InterPro"/>
</dbReference>
<dbReference type="GO" id="GO:0003676">
    <property type="term" value="F:nucleic acid binding"/>
    <property type="evidence" value="ECO:0007669"/>
    <property type="project" value="InterPro"/>
</dbReference>
<dbReference type="EC" id="3.6.4.12" evidence="4"/>
<accession>A0A396IIR5</accession>
<dbReference type="InterPro" id="IPR002562">
    <property type="entry name" value="3'-5'_exonuclease_dom"/>
</dbReference>
<keyword evidence="1" id="KW-0540">Nuclease</keyword>
<dbReference type="CDD" id="cd06141">
    <property type="entry name" value="WRN_exo"/>
    <property type="match status" value="1"/>
</dbReference>
<dbReference type="SUPFAM" id="SSF53098">
    <property type="entry name" value="Ribonuclease H-like"/>
    <property type="match status" value="1"/>
</dbReference>
<evidence type="ECO:0000313" key="5">
    <source>
        <dbReference type="Proteomes" id="UP000265566"/>
    </source>
</evidence>
<dbReference type="AlphaFoldDB" id="A0A396IIR5"/>
<evidence type="ECO:0000313" key="4">
    <source>
        <dbReference type="EMBL" id="RHN64563.1"/>
    </source>
</evidence>
<keyword evidence="4" id="KW-0547">Nucleotide-binding</keyword>
<dbReference type="Proteomes" id="UP000265566">
    <property type="component" value="Chromosome 4"/>
</dbReference>
<protein>
    <submittedName>
        <fullName evidence="4">Putative DNA helicase</fullName>
        <ecNumber evidence="4">3.6.4.12</ecNumber>
    </submittedName>
</protein>
<dbReference type="InterPro" id="IPR036397">
    <property type="entry name" value="RNaseH_sf"/>
</dbReference>